<evidence type="ECO:0000313" key="9">
    <source>
        <dbReference type="EMBL" id="MBD8503836.1"/>
    </source>
</evidence>
<keyword evidence="10" id="KW-1185">Reference proteome</keyword>
<dbReference type="Gene3D" id="2.40.10.340">
    <property type="entry name" value="Rod shape-determining protein MreC, domain 1"/>
    <property type="match status" value="1"/>
</dbReference>
<evidence type="ECO:0000259" key="8">
    <source>
        <dbReference type="Pfam" id="PF04085"/>
    </source>
</evidence>
<reference evidence="10" key="1">
    <citation type="submission" date="2023-07" db="EMBL/GenBank/DDBJ databases">
        <title>Thauera sp. CAU 1555 isolated from sand of Yaerae Beach.</title>
        <authorList>
            <person name="Kim W."/>
        </authorList>
    </citation>
    <scope>NUCLEOTIDE SEQUENCE [LARGE SCALE GENOMIC DNA]</scope>
    <source>
        <strain evidence="10">CAU 1555</strain>
    </source>
</reference>
<comment type="caution">
    <text evidence="9">The sequence shown here is derived from an EMBL/GenBank/DDBJ whole genome shotgun (WGS) entry which is preliminary data.</text>
</comment>
<keyword evidence="3 5" id="KW-0133">Cell shape</keyword>
<evidence type="ECO:0000256" key="4">
    <source>
        <dbReference type="ARBA" id="ARBA00032089"/>
    </source>
</evidence>
<feature type="transmembrane region" description="Helical" evidence="7">
    <location>
        <begin position="19"/>
        <end position="37"/>
    </location>
</feature>
<dbReference type="EMBL" id="JACYTO010000002">
    <property type="protein sequence ID" value="MBD8503836.1"/>
    <property type="molecule type" value="Genomic_DNA"/>
</dbReference>
<keyword evidence="7" id="KW-0812">Transmembrane</keyword>
<dbReference type="InterPro" id="IPR055342">
    <property type="entry name" value="MreC_beta-barrel_core"/>
</dbReference>
<dbReference type="PANTHER" id="PTHR34138">
    <property type="entry name" value="CELL SHAPE-DETERMINING PROTEIN MREC"/>
    <property type="match status" value="1"/>
</dbReference>
<evidence type="ECO:0000256" key="6">
    <source>
        <dbReference type="SAM" id="MobiDB-lite"/>
    </source>
</evidence>
<comment type="function">
    <text evidence="5">Involved in formation and maintenance of cell shape.</text>
</comment>
<evidence type="ECO:0000256" key="3">
    <source>
        <dbReference type="ARBA" id="ARBA00022960"/>
    </source>
</evidence>
<dbReference type="InterPro" id="IPR042175">
    <property type="entry name" value="Cell/Rod_MreC_2"/>
</dbReference>
<dbReference type="Gene3D" id="2.40.10.350">
    <property type="entry name" value="Rod shape-determining protein MreC, domain 2"/>
    <property type="match status" value="1"/>
</dbReference>
<proteinExistence type="inferred from homology"/>
<protein>
    <recommendedName>
        <fullName evidence="2 5">Cell shape-determining protein MreC</fullName>
    </recommendedName>
    <alternativeName>
        <fullName evidence="4 5">Cell shape protein MreC</fullName>
    </alternativeName>
</protein>
<evidence type="ECO:0000256" key="5">
    <source>
        <dbReference type="PIRNR" id="PIRNR038471"/>
    </source>
</evidence>
<feature type="domain" description="Rod shape-determining protein MreC beta-barrel core" evidence="8">
    <location>
        <begin position="130"/>
        <end position="276"/>
    </location>
</feature>
<dbReference type="InterPro" id="IPR007221">
    <property type="entry name" value="MreC"/>
</dbReference>
<evidence type="ECO:0000313" key="10">
    <source>
        <dbReference type="Proteomes" id="UP000603602"/>
    </source>
</evidence>
<keyword evidence="7" id="KW-0472">Membrane</keyword>
<dbReference type="Proteomes" id="UP000603602">
    <property type="component" value="Unassembled WGS sequence"/>
</dbReference>
<comment type="similarity">
    <text evidence="1 5">Belongs to the MreC family.</text>
</comment>
<feature type="region of interest" description="Disordered" evidence="6">
    <location>
        <begin position="279"/>
        <end position="298"/>
    </location>
</feature>
<accession>A0ABR9BBW1</accession>
<dbReference type="PANTHER" id="PTHR34138:SF1">
    <property type="entry name" value="CELL SHAPE-DETERMINING PROTEIN MREC"/>
    <property type="match status" value="1"/>
</dbReference>
<gene>
    <name evidence="9" type="primary">mreC</name>
    <name evidence="9" type="ORF">IFO67_13155</name>
</gene>
<organism evidence="9 10">
    <name type="scientific">Thauera sedimentorum</name>
    <dbReference type="NCBI Taxonomy" id="2767595"/>
    <lineage>
        <taxon>Bacteria</taxon>
        <taxon>Pseudomonadati</taxon>
        <taxon>Pseudomonadota</taxon>
        <taxon>Betaproteobacteria</taxon>
        <taxon>Rhodocyclales</taxon>
        <taxon>Zoogloeaceae</taxon>
        <taxon>Thauera</taxon>
    </lineage>
</organism>
<dbReference type="RefSeq" id="WP_187718637.1">
    <property type="nucleotide sequence ID" value="NZ_JACTAH010000002.1"/>
</dbReference>
<sequence length="298" mass="32132">MSLVGHQAPPIFRRGPAPLVRLILLVSICLAMLVADIKYRYLDVLRQGISVVTYPLQMAAAAPADFVRNASRYFATLVEVQMENAELRREVLDSAQLLLRFEHLQRENEQLRGLVEMARRVPLTSVSAEILYNAPDPFARKVILDRGAQHGVEAGLPVVDARGVIGQVTRVYPVQAEVTLLTDKNQAIAVEVVRNGLRGVLFGTGQGRLEMRHVLAGADVMPGDELVTSGLDGVFPAGLPVATVSRVDRETPGQAFVSIACEPSAGVESSIQVLVVGRAELPPPPPSEQDAAAQPGRT</sequence>
<name>A0ABR9BBW1_9RHOO</name>
<dbReference type="PIRSF" id="PIRSF038471">
    <property type="entry name" value="MreC"/>
    <property type="match status" value="1"/>
</dbReference>
<dbReference type="NCBIfam" id="TIGR00219">
    <property type="entry name" value="mreC"/>
    <property type="match status" value="1"/>
</dbReference>
<dbReference type="Pfam" id="PF04085">
    <property type="entry name" value="MreC"/>
    <property type="match status" value="1"/>
</dbReference>
<evidence type="ECO:0000256" key="1">
    <source>
        <dbReference type="ARBA" id="ARBA00009369"/>
    </source>
</evidence>
<evidence type="ECO:0000256" key="2">
    <source>
        <dbReference type="ARBA" id="ARBA00013855"/>
    </source>
</evidence>
<keyword evidence="7" id="KW-1133">Transmembrane helix</keyword>
<dbReference type="InterPro" id="IPR042177">
    <property type="entry name" value="Cell/Rod_1"/>
</dbReference>
<evidence type="ECO:0000256" key="7">
    <source>
        <dbReference type="SAM" id="Phobius"/>
    </source>
</evidence>